<accession>A0ABD3YDF4</accession>
<evidence type="ECO:0000256" key="4">
    <source>
        <dbReference type="SAM" id="Phobius"/>
    </source>
</evidence>
<dbReference type="EMBL" id="JJNZ01000009">
    <property type="protein sequence ID" value="KDC52795.1"/>
    <property type="molecule type" value="Genomic_DNA"/>
</dbReference>
<organism evidence="5 6">
    <name type="scientific">Pseudoalteromonas fuliginea</name>
    <dbReference type="NCBI Taxonomy" id="1872678"/>
    <lineage>
        <taxon>Bacteria</taxon>
        <taxon>Pseudomonadati</taxon>
        <taxon>Pseudomonadota</taxon>
        <taxon>Gammaproteobacteria</taxon>
        <taxon>Alteromonadales</taxon>
        <taxon>Pseudoalteromonadaceae</taxon>
        <taxon>Pseudoalteromonas</taxon>
    </lineage>
</organism>
<evidence type="ECO:0000256" key="2">
    <source>
        <dbReference type="ARBA" id="ARBA00023054"/>
    </source>
</evidence>
<evidence type="ECO:0000313" key="6">
    <source>
        <dbReference type="Proteomes" id="UP000027154"/>
    </source>
</evidence>
<gene>
    <name evidence="5" type="ORF">DC53_03775</name>
</gene>
<protein>
    <submittedName>
        <fullName evidence="5">RND transporter MFP subunit</fullName>
    </submittedName>
</protein>
<feature type="transmembrane region" description="Helical" evidence="4">
    <location>
        <begin position="21"/>
        <end position="40"/>
    </location>
</feature>
<dbReference type="PANTHER" id="PTHR32347">
    <property type="entry name" value="EFFLUX SYSTEM COMPONENT YKNX-RELATED"/>
    <property type="match status" value="1"/>
</dbReference>
<evidence type="ECO:0000313" key="5">
    <source>
        <dbReference type="EMBL" id="KDC52795.1"/>
    </source>
</evidence>
<proteinExistence type="predicted"/>
<keyword evidence="2 3" id="KW-0175">Coiled coil</keyword>
<comment type="subcellular location">
    <subcellularLocation>
        <location evidence="1">Cell envelope</location>
    </subcellularLocation>
</comment>
<dbReference type="RefSeq" id="WP_033028623.1">
    <property type="nucleotide sequence ID" value="NZ_JJNZ01000009.1"/>
</dbReference>
<sequence>MIKDTSAQDVQVKAPMNYKKYAVITAVIFIVASTIAYIFLTSHSAKSSISRSKVQVAKVHVKALIRDIAASGKIVAANAPKIYSPEHGFIDLKVKAGDTVKQGDTLALLQSPELTNELKQQESVLKRLQGEQQRQHLQARRQTLTLNKTLDMAQVELNAAERENRRAQLSIQKHLISQIDLEKAVDDLSRAKLTYKHAQQEVLLAKDTLAFELQAAKSDVTRQQLIVDDLIRKVSNLSIKATVTGIVGNLLVQQKAAVTQSQPLMTLVDLSNFEAELQVPESYANELGLGMEVELKLGNETVMGNLSAISPEVNNREVTARVRFDGVSNNIRQNQRLTARILLDNRQDIMQVKRGAFMQQGGIVAYKVEGNIAKRIPITIGATSINAVELLSGVKENDEIIISSYSDFKQADTILLN</sequence>
<dbReference type="PANTHER" id="PTHR32347:SF14">
    <property type="entry name" value="EFFLUX SYSTEM COMPONENT YKNX-RELATED"/>
    <property type="match status" value="1"/>
</dbReference>
<evidence type="ECO:0000256" key="1">
    <source>
        <dbReference type="ARBA" id="ARBA00004196"/>
    </source>
</evidence>
<dbReference type="AlphaFoldDB" id="A0ABD3YDF4"/>
<keyword evidence="4" id="KW-0472">Membrane</keyword>
<dbReference type="GO" id="GO:0030313">
    <property type="term" value="C:cell envelope"/>
    <property type="evidence" value="ECO:0007669"/>
    <property type="project" value="UniProtKB-SubCell"/>
</dbReference>
<comment type="caution">
    <text evidence="5">The sequence shown here is derived from an EMBL/GenBank/DDBJ whole genome shotgun (WGS) entry which is preliminary data.</text>
</comment>
<dbReference type="Gene3D" id="2.40.420.20">
    <property type="match status" value="1"/>
</dbReference>
<dbReference type="Gene3D" id="1.10.287.470">
    <property type="entry name" value="Helix hairpin bin"/>
    <property type="match status" value="1"/>
</dbReference>
<keyword evidence="4" id="KW-1133">Transmembrane helix</keyword>
<dbReference type="Gene3D" id="2.40.30.170">
    <property type="match status" value="1"/>
</dbReference>
<feature type="coiled-coil region" evidence="3">
    <location>
        <begin position="111"/>
        <end position="201"/>
    </location>
</feature>
<dbReference type="Proteomes" id="UP000027154">
    <property type="component" value="Unassembled WGS sequence"/>
</dbReference>
<evidence type="ECO:0000256" key="3">
    <source>
        <dbReference type="SAM" id="Coils"/>
    </source>
</evidence>
<reference evidence="5 6" key="1">
    <citation type="submission" date="2014-04" db="EMBL/GenBank/DDBJ databases">
        <title>Pseudoalteromonas galatheae sp. nov., isolated from a deep-sea polychaete near Canal Concepcion, Chile.</title>
        <authorList>
            <person name="Machado H.R."/>
            <person name="Gram L."/>
            <person name="Vynne N.G."/>
        </authorList>
    </citation>
    <scope>NUCLEOTIDE SEQUENCE [LARGE SCALE GENOMIC DNA]</scope>
    <source>
        <strain evidence="5 6">KMM216</strain>
    </source>
</reference>
<keyword evidence="4" id="KW-0812">Transmembrane</keyword>
<dbReference type="Gene3D" id="2.40.50.100">
    <property type="match status" value="1"/>
</dbReference>
<dbReference type="InterPro" id="IPR050465">
    <property type="entry name" value="UPF0194_transport"/>
</dbReference>
<name>A0ABD3YDF4_9GAMM</name>